<evidence type="ECO:0000313" key="2">
    <source>
        <dbReference type="EMBL" id="UNM95142.1"/>
    </source>
</evidence>
<accession>A0ABY3WX12</accession>
<reference evidence="2 3" key="1">
    <citation type="submission" date="2022-03" db="EMBL/GenBank/DDBJ databases">
        <title>Ignatzschineria rhizosphaerae HR5S32.</title>
        <authorList>
            <person name="Sun J.Q."/>
            <person name="Feng J.Y."/>
        </authorList>
    </citation>
    <scope>NUCLEOTIDE SEQUENCE [LARGE SCALE GENOMIC DNA]</scope>
    <source>
        <strain evidence="2 3">HR5S32</strain>
    </source>
</reference>
<keyword evidence="1" id="KW-0812">Transmembrane</keyword>
<organism evidence="2 3">
    <name type="scientific">Ignatzschineria rhizosphaerae</name>
    <dbReference type="NCBI Taxonomy" id="2923279"/>
    <lineage>
        <taxon>Bacteria</taxon>
        <taxon>Pseudomonadati</taxon>
        <taxon>Pseudomonadota</taxon>
        <taxon>Gammaproteobacteria</taxon>
        <taxon>Cardiobacteriales</taxon>
        <taxon>Ignatzschineriaceae</taxon>
        <taxon>Ignatzschineria</taxon>
    </lineage>
</organism>
<gene>
    <name evidence="2" type="ORF">MMG00_07825</name>
</gene>
<name>A0ABY3WX12_9GAMM</name>
<dbReference type="Proteomes" id="UP000829542">
    <property type="component" value="Chromosome"/>
</dbReference>
<evidence type="ECO:0000313" key="3">
    <source>
        <dbReference type="Proteomes" id="UP000829542"/>
    </source>
</evidence>
<feature type="transmembrane region" description="Helical" evidence="1">
    <location>
        <begin position="41"/>
        <end position="68"/>
    </location>
</feature>
<dbReference type="EMBL" id="CP093379">
    <property type="protein sequence ID" value="UNM95142.1"/>
    <property type="molecule type" value="Genomic_DNA"/>
</dbReference>
<sequence length="144" mass="15928">MDQTKVYKVPAKVKVSMAVIMLVVTFLIIFIFALIGSRVPLIVPVAFGVFFFLASITTVTLTATEVVVKSMIGRKKRYAYADGEFETRELSGMAAFVATGKGTAKMIFFQKKGAKRLVLAVNGYFPKEDVDQMFAEIEARKAKL</sequence>
<keyword evidence="1" id="KW-0472">Membrane</keyword>
<proteinExistence type="predicted"/>
<protein>
    <recommendedName>
        <fullName evidence="4">YcxB-like protein domain-containing protein</fullName>
    </recommendedName>
</protein>
<dbReference type="RefSeq" id="WP_242147104.1">
    <property type="nucleotide sequence ID" value="NZ_CP093379.1"/>
</dbReference>
<feature type="transmembrane region" description="Helical" evidence="1">
    <location>
        <begin position="15"/>
        <end position="35"/>
    </location>
</feature>
<evidence type="ECO:0000256" key="1">
    <source>
        <dbReference type="SAM" id="Phobius"/>
    </source>
</evidence>
<keyword evidence="3" id="KW-1185">Reference proteome</keyword>
<keyword evidence="1" id="KW-1133">Transmembrane helix</keyword>
<evidence type="ECO:0008006" key="4">
    <source>
        <dbReference type="Google" id="ProtNLM"/>
    </source>
</evidence>